<feature type="signal peptide" evidence="2">
    <location>
        <begin position="1"/>
        <end position="28"/>
    </location>
</feature>
<feature type="chain" id="PRO_5045032219" evidence="2">
    <location>
        <begin position="29"/>
        <end position="88"/>
    </location>
</feature>
<evidence type="ECO:0000313" key="5">
    <source>
        <dbReference type="Proteomes" id="UP000823775"/>
    </source>
</evidence>
<name>A0ABS8RVB3_DATST</name>
<dbReference type="EMBL" id="JACEIK010000134">
    <property type="protein sequence ID" value="MCD7450493.1"/>
    <property type="molecule type" value="Genomic_DNA"/>
</dbReference>
<dbReference type="EMBL" id="JACEIK010012198">
    <property type="protein sequence ID" value="MCE3216068.1"/>
    <property type="molecule type" value="Genomic_DNA"/>
</dbReference>
<evidence type="ECO:0000313" key="4">
    <source>
        <dbReference type="EMBL" id="MCE3216068.1"/>
    </source>
</evidence>
<accession>A0ABS8RVB3</accession>
<reference evidence="3 5" key="2">
    <citation type="journal article" date="2021" name="BMC Genomics">
        <title>Datura genome reveals duplications of psychoactive alkaloid biosynthetic genes and high mutation rate following tissue culture.</title>
        <authorList>
            <person name="Rajewski A."/>
            <person name="Carter-House D."/>
            <person name="Stajich J."/>
            <person name="Litt A."/>
        </authorList>
    </citation>
    <scope>NUCLEOTIDE SEQUENCE [LARGE SCALE GENOMIC DNA]</scope>
    <source>
        <strain evidence="3">AR-01</strain>
    </source>
</reference>
<protein>
    <submittedName>
        <fullName evidence="3">Uncharacterized protein</fullName>
    </submittedName>
</protein>
<feature type="region of interest" description="Disordered" evidence="1">
    <location>
        <begin position="37"/>
        <end position="61"/>
    </location>
</feature>
<keyword evidence="2" id="KW-0732">Signal</keyword>
<comment type="caution">
    <text evidence="3">The sequence shown here is derived from an EMBL/GenBank/DDBJ whole genome shotgun (WGS) entry which is preliminary data.</text>
</comment>
<reference evidence="3" key="1">
    <citation type="submission" date="2020-07" db="EMBL/GenBank/DDBJ databases">
        <authorList>
            <person name="Rajewski A."/>
        </authorList>
    </citation>
    <scope>NUCLEOTIDE SEQUENCE</scope>
    <source>
        <strain evidence="3">AR-01</strain>
    </source>
</reference>
<organism evidence="3 5">
    <name type="scientific">Datura stramonium</name>
    <name type="common">Jimsonweed</name>
    <name type="synonym">Common thornapple</name>
    <dbReference type="NCBI Taxonomy" id="4076"/>
    <lineage>
        <taxon>Eukaryota</taxon>
        <taxon>Viridiplantae</taxon>
        <taxon>Streptophyta</taxon>
        <taxon>Embryophyta</taxon>
        <taxon>Tracheophyta</taxon>
        <taxon>Spermatophyta</taxon>
        <taxon>Magnoliopsida</taxon>
        <taxon>eudicotyledons</taxon>
        <taxon>Gunneridae</taxon>
        <taxon>Pentapetalae</taxon>
        <taxon>asterids</taxon>
        <taxon>lamiids</taxon>
        <taxon>Solanales</taxon>
        <taxon>Solanaceae</taxon>
        <taxon>Solanoideae</taxon>
        <taxon>Datureae</taxon>
        <taxon>Datura</taxon>
    </lineage>
</organism>
<proteinExistence type="predicted"/>
<gene>
    <name evidence="4" type="ORF">HAX54_004675</name>
    <name evidence="3" type="ORF">HAX54_006695</name>
</gene>
<sequence>MEEEKPRKLFLGELNLVLILSFLSLSSEEQNYEELEIHNDKDHQSHNNLVSKLNSRKLRGGMNQYRTTVPEMHRFHTKIKDSRHCRRM</sequence>
<dbReference type="Proteomes" id="UP000823775">
    <property type="component" value="Unassembled WGS sequence"/>
</dbReference>
<evidence type="ECO:0000256" key="2">
    <source>
        <dbReference type="SAM" id="SignalP"/>
    </source>
</evidence>
<evidence type="ECO:0000313" key="3">
    <source>
        <dbReference type="EMBL" id="MCD7450493.1"/>
    </source>
</evidence>
<evidence type="ECO:0000256" key="1">
    <source>
        <dbReference type="SAM" id="MobiDB-lite"/>
    </source>
</evidence>
<keyword evidence="5" id="KW-1185">Reference proteome</keyword>